<evidence type="ECO:0000313" key="2">
    <source>
        <dbReference type="EMBL" id="MBD1548079.1"/>
    </source>
</evidence>
<dbReference type="InterPro" id="IPR019301">
    <property type="entry name" value="Flagellar_prot_FlgJ_N"/>
</dbReference>
<dbReference type="Proteomes" id="UP000598467">
    <property type="component" value="Unassembled WGS sequence"/>
</dbReference>
<sequence length="103" mass="10857">MFDPAKSITTPVNPLSVLSGVDTTNKSKVRATAEGFEATFLNNMLQSMFTGLEDGGTWGSGDGAEAWRGMLINEYAQSISKSGGIGIADAVERELLALQEASQ</sequence>
<reference evidence="2" key="1">
    <citation type="submission" date="2020-05" db="EMBL/GenBank/DDBJ databases">
        <title>Identification of trans-AT polyketide cluster in two marine bacteria, producers of a novel glutaramide-containing polyketide sesbanimide D and analogs.</title>
        <authorList>
            <person name="Kacar D."/>
            <person name="Rodriguez P."/>
            <person name="Canedo L."/>
            <person name="Gonzalez E."/>
            <person name="Galan B."/>
            <person name="De La Calle F."/>
            <person name="Garcia J.L."/>
        </authorList>
    </citation>
    <scope>NUCLEOTIDE SEQUENCE</scope>
    <source>
        <strain evidence="2">PHM038</strain>
    </source>
</reference>
<proteinExistence type="predicted"/>
<feature type="domain" description="Flagellar protein FlgJ N-terminal" evidence="1">
    <location>
        <begin position="46"/>
        <end position="93"/>
    </location>
</feature>
<name>A0A926SA15_9HYPH</name>
<accession>A0A926SA15</accession>
<protein>
    <submittedName>
        <fullName evidence="2">Chemotaxis protein</fullName>
    </submittedName>
</protein>
<dbReference type="AlphaFoldDB" id="A0A926SA15"/>
<gene>
    <name evidence="2" type="ORF">HK439_17565</name>
</gene>
<dbReference type="RefSeq" id="WP_190292812.1">
    <property type="nucleotide sequence ID" value="NZ_JABFCZ010000019.1"/>
</dbReference>
<evidence type="ECO:0000313" key="3">
    <source>
        <dbReference type="Proteomes" id="UP000598467"/>
    </source>
</evidence>
<comment type="caution">
    <text evidence="2">The sequence shown here is derived from an EMBL/GenBank/DDBJ whole genome shotgun (WGS) entry which is preliminary data.</text>
</comment>
<evidence type="ECO:0000259" key="1">
    <source>
        <dbReference type="Pfam" id="PF10135"/>
    </source>
</evidence>
<dbReference type="EMBL" id="JABFCZ010000019">
    <property type="protein sequence ID" value="MBD1548079.1"/>
    <property type="molecule type" value="Genomic_DNA"/>
</dbReference>
<organism evidence="2 3">
    <name type="scientific">Roseibium aggregatum</name>
    <dbReference type="NCBI Taxonomy" id="187304"/>
    <lineage>
        <taxon>Bacteria</taxon>
        <taxon>Pseudomonadati</taxon>
        <taxon>Pseudomonadota</taxon>
        <taxon>Alphaproteobacteria</taxon>
        <taxon>Hyphomicrobiales</taxon>
        <taxon>Stappiaceae</taxon>
        <taxon>Roseibium</taxon>
    </lineage>
</organism>
<dbReference type="Pfam" id="PF10135">
    <property type="entry name" value="Rod-binding"/>
    <property type="match status" value="1"/>
</dbReference>